<keyword evidence="1" id="KW-0238">DNA-binding</keyword>
<protein>
    <recommendedName>
        <fullName evidence="2">HTH cro/C1-type domain-containing protein</fullName>
    </recommendedName>
</protein>
<feature type="domain" description="HTH cro/C1-type" evidence="2">
    <location>
        <begin position="42"/>
        <end position="96"/>
    </location>
</feature>
<dbReference type="InterPro" id="IPR010982">
    <property type="entry name" value="Lambda_DNA-bd_dom_sf"/>
</dbReference>
<dbReference type="AlphaFoldDB" id="A0A8J3DC17"/>
<dbReference type="PANTHER" id="PTHR46797:SF1">
    <property type="entry name" value="METHYLPHOSPHONATE SYNTHASE"/>
    <property type="match status" value="1"/>
</dbReference>
<dbReference type="PANTHER" id="PTHR46797">
    <property type="entry name" value="HTH-TYPE TRANSCRIPTIONAL REGULATOR"/>
    <property type="match status" value="1"/>
</dbReference>
<dbReference type="InterPro" id="IPR050807">
    <property type="entry name" value="TransReg_Diox_bact_type"/>
</dbReference>
<dbReference type="GO" id="GO:0003677">
    <property type="term" value="F:DNA binding"/>
    <property type="evidence" value="ECO:0007669"/>
    <property type="project" value="UniProtKB-KW"/>
</dbReference>
<evidence type="ECO:0000259" key="2">
    <source>
        <dbReference type="PROSITE" id="PS50943"/>
    </source>
</evidence>
<organism evidence="3 4">
    <name type="scientific">Persicitalea jodogahamensis</name>
    <dbReference type="NCBI Taxonomy" id="402147"/>
    <lineage>
        <taxon>Bacteria</taxon>
        <taxon>Pseudomonadati</taxon>
        <taxon>Bacteroidota</taxon>
        <taxon>Cytophagia</taxon>
        <taxon>Cytophagales</taxon>
        <taxon>Spirosomataceae</taxon>
        <taxon>Persicitalea</taxon>
    </lineage>
</organism>
<sequence>MRPAFFDFRHDIILNFNYSYYSPLGHVALNPDNIKLVFGLKIKQLRLDRALSLNDLSQKSGLSISYINEIEKGKKYPKADKIISLAHALGTDYDSLVSLKLSKRLEPISELLSSNILTELPLDIFGIDQSNLLEMLSDAPTKVSAFIGTLIEISRNYNMSVEQFYFSALRTYQEMHDNYFEEIENAAEQFLSEKGVDGSFILDEAYLIAVLRKTYNYEIEQIDKIAHPELKAVRSLTIPQPGGPRLLVNGSLTPVQKSFIYGREIGYQYLKLNNRLYTTSVLEADSFEQLLNNFKASYFASAIIIRRSLLIPKLKEFFNLKIWQPEQLLGMIDHFNTTPESFSYRVSNILPKHFGINQIFFLRFNNFAGQNKFELTKEMHIARKHIPHSVKDEHYCRRWLSLTILQDLAEQNQETKNPVNTLCKAQISKYADSGEEYLMVSFAKSSLNSPNPNVSVSMGIFLNEDSRKIIGFLNDPDLRLRLVNETCERCTLFDCKERMAAPTVLQRRHKNEELKKRIATLLNSKLNSVSL</sequence>
<dbReference type="InterPro" id="IPR001387">
    <property type="entry name" value="Cro/C1-type_HTH"/>
</dbReference>
<dbReference type="Gene3D" id="1.10.260.40">
    <property type="entry name" value="lambda repressor-like DNA-binding domains"/>
    <property type="match status" value="1"/>
</dbReference>
<accession>A0A8J3DC17</accession>
<comment type="caution">
    <text evidence="3">The sequence shown here is derived from an EMBL/GenBank/DDBJ whole genome shotgun (WGS) entry which is preliminary data.</text>
</comment>
<evidence type="ECO:0000256" key="1">
    <source>
        <dbReference type="ARBA" id="ARBA00023125"/>
    </source>
</evidence>
<evidence type="ECO:0000313" key="4">
    <source>
        <dbReference type="Proteomes" id="UP000598271"/>
    </source>
</evidence>
<dbReference type="SMART" id="SM00530">
    <property type="entry name" value="HTH_XRE"/>
    <property type="match status" value="1"/>
</dbReference>
<gene>
    <name evidence="3" type="ORF">GCM10007390_40050</name>
</gene>
<dbReference type="GO" id="GO:0003700">
    <property type="term" value="F:DNA-binding transcription factor activity"/>
    <property type="evidence" value="ECO:0007669"/>
    <property type="project" value="TreeGrafter"/>
</dbReference>
<reference evidence="3 4" key="1">
    <citation type="journal article" date="2014" name="Int. J. Syst. Evol. Microbiol.">
        <title>Complete genome sequence of Corynebacterium casei LMG S-19264T (=DSM 44701T), isolated from a smear-ripened cheese.</title>
        <authorList>
            <consortium name="US DOE Joint Genome Institute (JGI-PGF)"/>
            <person name="Walter F."/>
            <person name="Albersmeier A."/>
            <person name="Kalinowski J."/>
            <person name="Ruckert C."/>
        </authorList>
    </citation>
    <scope>NUCLEOTIDE SEQUENCE [LARGE SCALE GENOMIC DNA]</scope>
    <source>
        <strain evidence="3 4">KCTC 12866</strain>
    </source>
</reference>
<dbReference type="EMBL" id="BMXF01000004">
    <property type="protein sequence ID" value="GHB81267.1"/>
    <property type="molecule type" value="Genomic_DNA"/>
</dbReference>
<dbReference type="Proteomes" id="UP000598271">
    <property type="component" value="Unassembled WGS sequence"/>
</dbReference>
<dbReference type="Pfam" id="PF01381">
    <property type="entry name" value="HTH_3"/>
    <property type="match status" value="1"/>
</dbReference>
<dbReference type="PROSITE" id="PS50943">
    <property type="entry name" value="HTH_CROC1"/>
    <property type="match status" value="1"/>
</dbReference>
<name>A0A8J3DC17_9BACT</name>
<proteinExistence type="predicted"/>
<keyword evidence="4" id="KW-1185">Reference proteome</keyword>
<dbReference type="CDD" id="cd00093">
    <property type="entry name" value="HTH_XRE"/>
    <property type="match status" value="1"/>
</dbReference>
<dbReference type="SUPFAM" id="SSF47413">
    <property type="entry name" value="lambda repressor-like DNA-binding domains"/>
    <property type="match status" value="1"/>
</dbReference>
<evidence type="ECO:0000313" key="3">
    <source>
        <dbReference type="EMBL" id="GHB81267.1"/>
    </source>
</evidence>
<dbReference type="GO" id="GO:0005829">
    <property type="term" value="C:cytosol"/>
    <property type="evidence" value="ECO:0007669"/>
    <property type="project" value="TreeGrafter"/>
</dbReference>